<evidence type="ECO:0000313" key="4">
    <source>
        <dbReference type="EMBL" id="UVI28412.1"/>
    </source>
</evidence>
<keyword evidence="2" id="KW-0119">Carbohydrate metabolism</keyword>
<organism evidence="4 5">
    <name type="scientific">Paenibacillus spongiae</name>
    <dbReference type="NCBI Taxonomy" id="2909671"/>
    <lineage>
        <taxon>Bacteria</taxon>
        <taxon>Bacillati</taxon>
        <taxon>Bacillota</taxon>
        <taxon>Bacilli</taxon>
        <taxon>Bacillales</taxon>
        <taxon>Paenibacillaceae</taxon>
        <taxon>Paenibacillus</taxon>
    </lineage>
</organism>
<dbReference type="InterPro" id="IPR037171">
    <property type="entry name" value="NagB/RpiA_transferase-like"/>
</dbReference>
<dbReference type="PANTHER" id="PTHR11280:SF5">
    <property type="entry name" value="GLUCOSAMINE-6-PHOSPHATE ISOMERASE"/>
    <property type="match status" value="1"/>
</dbReference>
<protein>
    <submittedName>
        <fullName evidence="4">Glucosamine-6-phosphate deaminase</fullName>
    </submittedName>
</protein>
<evidence type="ECO:0000313" key="5">
    <source>
        <dbReference type="Proteomes" id="UP001057877"/>
    </source>
</evidence>
<dbReference type="InterPro" id="IPR004547">
    <property type="entry name" value="Glucosamine6P_isomerase"/>
</dbReference>
<keyword evidence="5" id="KW-1185">Reference proteome</keyword>
<dbReference type="CDD" id="cd01399">
    <property type="entry name" value="GlcN6P_deaminase"/>
    <property type="match status" value="1"/>
</dbReference>
<dbReference type="Pfam" id="PF01182">
    <property type="entry name" value="Glucosamine_iso"/>
    <property type="match status" value="1"/>
</dbReference>
<evidence type="ECO:0000256" key="1">
    <source>
        <dbReference type="ARBA" id="ARBA00022801"/>
    </source>
</evidence>
<sequence length="249" mass="26887">MKIIVRPLDQIAALVADDVQALLASKPDAVLGMTTGTTPLTTGIFQELICREAQGQLSFASTAFINPDEQIGIGPDHEQSYYQYMKRHMLDELRTQPKEWHIPIGTAADPIAECEAIEAAIARLGGVDWQLLGIGINGHICFIEPAPSLPAKCFVTPIAEVNRELYAKDYGSLADVPTHAITYGWGTVLAARELCLVACGQHKADIVARALTGNVTPELPATIVQIHPNATIILDPEAASKLDMELLRS</sequence>
<dbReference type="RefSeq" id="WP_258384500.1">
    <property type="nucleotide sequence ID" value="NZ_CP091430.1"/>
</dbReference>
<evidence type="ECO:0000256" key="2">
    <source>
        <dbReference type="ARBA" id="ARBA00023277"/>
    </source>
</evidence>
<evidence type="ECO:0000259" key="3">
    <source>
        <dbReference type="Pfam" id="PF01182"/>
    </source>
</evidence>
<dbReference type="EMBL" id="CP091430">
    <property type="protein sequence ID" value="UVI28412.1"/>
    <property type="molecule type" value="Genomic_DNA"/>
</dbReference>
<dbReference type="InterPro" id="IPR018321">
    <property type="entry name" value="Glucosamine6P_isomerase_CS"/>
</dbReference>
<dbReference type="SUPFAM" id="SSF100950">
    <property type="entry name" value="NagB/RpiA/CoA transferase-like"/>
    <property type="match status" value="1"/>
</dbReference>
<gene>
    <name evidence="4" type="ORF">L1F29_23575</name>
</gene>
<dbReference type="PROSITE" id="PS01161">
    <property type="entry name" value="GLC_GALNAC_ISOMERASE"/>
    <property type="match status" value="1"/>
</dbReference>
<dbReference type="Gene3D" id="3.40.50.1360">
    <property type="match status" value="1"/>
</dbReference>
<accession>A0ABY5S3E0</accession>
<dbReference type="PANTHER" id="PTHR11280">
    <property type="entry name" value="GLUCOSAMINE-6-PHOSPHATE ISOMERASE"/>
    <property type="match status" value="1"/>
</dbReference>
<feature type="domain" description="Glucosamine/galactosamine-6-phosphate isomerase" evidence="3">
    <location>
        <begin position="9"/>
        <end position="227"/>
    </location>
</feature>
<keyword evidence="1" id="KW-0378">Hydrolase</keyword>
<reference evidence="4" key="1">
    <citation type="submission" date="2022-01" db="EMBL/GenBank/DDBJ databases">
        <title>Paenibacillus spongiae sp. nov., isolated from marine sponge.</title>
        <authorList>
            <person name="Li Z."/>
            <person name="Zhang M."/>
        </authorList>
    </citation>
    <scope>NUCLEOTIDE SEQUENCE</scope>
    <source>
        <strain evidence="4">PHS-Z3</strain>
    </source>
</reference>
<proteinExistence type="predicted"/>
<dbReference type="InterPro" id="IPR006148">
    <property type="entry name" value="Glc/Gal-6P_isomerase"/>
</dbReference>
<dbReference type="Proteomes" id="UP001057877">
    <property type="component" value="Chromosome"/>
</dbReference>
<name>A0ABY5S3E0_9BACL</name>